<organism evidence="1 2">
    <name type="scientific">Stakelama pacifica</name>
    <dbReference type="NCBI Taxonomy" id="517720"/>
    <lineage>
        <taxon>Bacteria</taxon>
        <taxon>Pseudomonadati</taxon>
        <taxon>Pseudomonadota</taxon>
        <taxon>Alphaproteobacteria</taxon>
        <taxon>Sphingomonadales</taxon>
        <taxon>Sphingomonadaceae</taxon>
        <taxon>Stakelama</taxon>
    </lineage>
</organism>
<dbReference type="EMBL" id="SNWD01000007">
    <property type="protein sequence ID" value="TDN81794.1"/>
    <property type="molecule type" value="Genomic_DNA"/>
</dbReference>
<keyword evidence="2" id="KW-1185">Reference proteome</keyword>
<comment type="caution">
    <text evidence="1">The sequence shown here is derived from an EMBL/GenBank/DDBJ whole genome shotgun (WGS) entry which is preliminary data.</text>
</comment>
<dbReference type="AlphaFoldDB" id="A0A4R6FMB6"/>
<evidence type="ECO:0000313" key="1">
    <source>
        <dbReference type="EMBL" id="TDN81794.1"/>
    </source>
</evidence>
<protein>
    <submittedName>
        <fullName evidence="1">Uncharacterized protein</fullName>
    </submittedName>
</protein>
<accession>A0A4R6FMB6</accession>
<dbReference type="Proteomes" id="UP000295493">
    <property type="component" value="Unassembled WGS sequence"/>
</dbReference>
<proteinExistence type="predicted"/>
<gene>
    <name evidence="1" type="ORF">EV664_107196</name>
</gene>
<dbReference type="OrthoDB" id="7594100at2"/>
<dbReference type="RefSeq" id="WP_133495903.1">
    <property type="nucleotide sequence ID" value="NZ_BMLU01000007.1"/>
</dbReference>
<name>A0A4R6FMB6_9SPHN</name>
<sequence length="224" mass="24113">MKVFPTPLFAFESDNIDIEAQILSGGTSITGIEDVISTDGGGHWFAEFGAAYIDDPELERAYRACSRHLDGGTPMTVLFTDARAQGQGDIRLPIGGLPFWDESDFPTANTGAVVKTDAALRATQITITATGLSLPPSFGVKFTIVHPTVRARCYEVAEIVSISGADTTIKFKTPLREAVSAGTPVDFLNPRCVMRRDGAMPTPKSMGYPDGSVRFVEHFAESYS</sequence>
<evidence type="ECO:0000313" key="2">
    <source>
        <dbReference type="Proteomes" id="UP000295493"/>
    </source>
</evidence>
<reference evidence="1 2" key="1">
    <citation type="submission" date="2019-03" db="EMBL/GenBank/DDBJ databases">
        <title>Genomic Encyclopedia of Type Strains, Phase IV (KMG-IV): sequencing the most valuable type-strain genomes for metagenomic binning, comparative biology and taxonomic classification.</title>
        <authorList>
            <person name="Goeker M."/>
        </authorList>
    </citation>
    <scope>NUCLEOTIDE SEQUENCE [LARGE SCALE GENOMIC DNA]</scope>
    <source>
        <strain evidence="1 2">DSM 25059</strain>
    </source>
</reference>